<name>A0A931BA50_9ACTN</name>
<proteinExistence type="inferred from homology"/>
<reference evidence="5" key="1">
    <citation type="submission" date="2020-11" db="EMBL/GenBank/DDBJ databases">
        <title>Isolation and identification of active actinomycetes.</title>
        <authorList>
            <person name="Yu B."/>
        </authorList>
    </citation>
    <scope>NUCLEOTIDE SEQUENCE</scope>
    <source>
        <strain evidence="5">NEAU-YB345</strain>
    </source>
</reference>
<keyword evidence="2" id="KW-0547">Nucleotide-binding</keyword>
<dbReference type="PANTHER" id="PTHR42708">
    <property type="entry name" value="ATP/GTP-BINDING PROTEIN-RELATED"/>
    <property type="match status" value="1"/>
</dbReference>
<dbReference type="PANTHER" id="PTHR42708:SF1">
    <property type="entry name" value="GLIDING MOTILITY PROTEIN MGLA"/>
    <property type="match status" value="1"/>
</dbReference>
<accession>A0A931BA50</accession>
<evidence type="ECO:0000256" key="1">
    <source>
        <dbReference type="ARBA" id="ARBA00005290"/>
    </source>
</evidence>
<evidence type="ECO:0000256" key="2">
    <source>
        <dbReference type="ARBA" id="ARBA00022741"/>
    </source>
</evidence>
<dbReference type="SUPFAM" id="SSF52540">
    <property type="entry name" value="P-loop containing nucleoside triphosphate hydrolases"/>
    <property type="match status" value="1"/>
</dbReference>
<dbReference type="CDD" id="cd00882">
    <property type="entry name" value="Ras_like_GTPase"/>
    <property type="match status" value="1"/>
</dbReference>
<comment type="caution">
    <text evidence="5">The sequence shown here is derived from an EMBL/GenBank/DDBJ whole genome shotgun (WGS) entry which is preliminary data.</text>
</comment>
<keyword evidence="4" id="KW-0342">GTP-binding</keyword>
<dbReference type="EMBL" id="JADPRT010000013">
    <property type="protein sequence ID" value="MBF9071836.1"/>
    <property type="molecule type" value="Genomic_DNA"/>
</dbReference>
<evidence type="ECO:0000313" key="5">
    <source>
        <dbReference type="EMBL" id="MBF9071836.1"/>
    </source>
</evidence>
<evidence type="ECO:0000313" key="6">
    <source>
        <dbReference type="Proteomes" id="UP000657385"/>
    </source>
</evidence>
<dbReference type="InterPro" id="IPR027417">
    <property type="entry name" value="P-loop_NTPase"/>
</dbReference>
<keyword evidence="3" id="KW-0378">Hydrolase</keyword>
<comment type="similarity">
    <text evidence="1">Belongs to the GPN-loop GTPase family.</text>
</comment>
<evidence type="ECO:0000256" key="4">
    <source>
        <dbReference type="ARBA" id="ARBA00023134"/>
    </source>
</evidence>
<dbReference type="Pfam" id="PF03029">
    <property type="entry name" value="ATP_bind_1"/>
    <property type="match status" value="1"/>
</dbReference>
<keyword evidence="6" id="KW-1185">Reference proteome</keyword>
<dbReference type="AlphaFoldDB" id="A0A931BA50"/>
<dbReference type="Gene3D" id="3.40.50.300">
    <property type="entry name" value="P-loop containing nucleotide triphosphate hydrolases"/>
    <property type="match status" value="1"/>
</dbReference>
<evidence type="ECO:0000256" key="3">
    <source>
        <dbReference type="ARBA" id="ARBA00022801"/>
    </source>
</evidence>
<dbReference type="InterPro" id="IPR004130">
    <property type="entry name" value="Gpn"/>
</dbReference>
<gene>
    <name evidence="5" type="ORF">I2501_27815</name>
</gene>
<dbReference type="InterPro" id="IPR052705">
    <property type="entry name" value="Gliding_Motility_GTPase"/>
</dbReference>
<sequence>MPPPPPNSWRQPLLGYAANGLTSPDPAAVKIVVAGGFGAGKTTFVGALSEIPPLATEEYLSDASTASDPLHGVEAKLTTTVSMDYGRVTLTGPQPLILYLFGTPGQERFLYLWDDLTYGAAGAVVLADTRRLTDCFASLDFFEERGIPVTVAVNVFDGAHRYTADEVRSALELHSTTPVVLCDARSTPAAALVVITLVRHALALSPSTTPTPVGTR</sequence>
<dbReference type="GO" id="GO:0016787">
    <property type="term" value="F:hydrolase activity"/>
    <property type="evidence" value="ECO:0007669"/>
    <property type="project" value="UniProtKB-KW"/>
</dbReference>
<protein>
    <submittedName>
        <fullName evidence="5">ATP/GTP-binding protein</fullName>
    </submittedName>
</protein>
<dbReference type="GO" id="GO:0005525">
    <property type="term" value="F:GTP binding"/>
    <property type="evidence" value="ECO:0007669"/>
    <property type="project" value="UniProtKB-KW"/>
</dbReference>
<dbReference type="Proteomes" id="UP000657385">
    <property type="component" value="Unassembled WGS sequence"/>
</dbReference>
<organism evidence="5 6">
    <name type="scientific">Streptacidiphilus fuscans</name>
    <dbReference type="NCBI Taxonomy" id="2789292"/>
    <lineage>
        <taxon>Bacteria</taxon>
        <taxon>Bacillati</taxon>
        <taxon>Actinomycetota</taxon>
        <taxon>Actinomycetes</taxon>
        <taxon>Kitasatosporales</taxon>
        <taxon>Streptomycetaceae</taxon>
        <taxon>Streptacidiphilus</taxon>
    </lineage>
</organism>